<name>A0ABT1IE00_9PSEU</name>
<gene>
    <name evidence="1" type="ORF">LV75_003367</name>
</gene>
<sequence length="131" mass="14564">MTTPDNTPGVFDITTLDGDPTPVLDAIRALPTNTTMGTAWWLHHITDHHDHCLTIGIHGDQGALTWDEEPHGTWIPEHGTNPTPNDNYQTPDGHPFTQLPCTEVPRHLVETAITEFITTRTRPTCTTWIPA</sequence>
<keyword evidence="2" id="KW-1185">Reference proteome</keyword>
<comment type="caution">
    <text evidence="1">The sequence shown here is derived from an EMBL/GenBank/DDBJ whole genome shotgun (WGS) entry which is preliminary data.</text>
</comment>
<evidence type="ECO:0000313" key="2">
    <source>
        <dbReference type="Proteomes" id="UP001205185"/>
    </source>
</evidence>
<accession>A0ABT1IE00</accession>
<dbReference type="InterPro" id="IPR025680">
    <property type="entry name" value="DddI"/>
</dbReference>
<dbReference type="Pfam" id="PF14430">
    <property type="entry name" value="Imm1"/>
    <property type="match status" value="1"/>
</dbReference>
<protein>
    <submittedName>
        <fullName evidence="1">Immunity protein Imm1</fullName>
    </submittedName>
</protein>
<dbReference type="EMBL" id="JAMTCO010000008">
    <property type="protein sequence ID" value="MCP2270855.1"/>
    <property type="molecule type" value="Genomic_DNA"/>
</dbReference>
<proteinExistence type="predicted"/>
<evidence type="ECO:0000313" key="1">
    <source>
        <dbReference type="EMBL" id="MCP2270855.1"/>
    </source>
</evidence>
<dbReference type="Proteomes" id="UP001205185">
    <property type="component" value="Unassembled WGS sequence"/>
</dbReference>
<dbReference type="RefSeq" id="WP_253887823.1">
    <property type="nucleotide sequence ID" value="NZ_BAAAVB010000013.1"/>
</dbReference>
<reference evidence="1 2" key="1">
    <citation type="submission" date="2022-06" db="EMBL/GenBank/DDBJ databases">
        <title>Genomic Encyclopedia of Archaeal and Bacterial Type Strains, Phase II (KMG-II): from individual species to whole genera.</title>
        <authorList>
            <person name="Goeker M."/>
        </authorList>
    </citation>
    <scope>NUCLEOTIDE SEQUENCE [LARGE SCALE GENOMIC DNA]</scope>
    <source>
        <strain evidence="1 2">DSM 44255</strain>
    </source>
</reference>
<organism evidence="1 2">
    <name type="scientific">Actinokineospora diospyrosa</name>
    <dbReference type="NCBI Taxonomy" id="103728"/>
    <lineage>
        <taxon>Bacteria</taxon>
        <taxon>Bacillati</taxon>
        <taxon>Actinomycetota</taxon>
        <taxon>Actinomycetes</taxon>
        <taxon>Pseudonocardiales</taxon>
        <taxon>Pseudonocardiaceae</taxon>
        <taxon>Actinokineospora</taxon>
    </lineage>
</organism>